<evidence type="ECO:0000313" key="2">
    <source>
        <dbReference type="EMBL" id="MFC5060541.1"/>
    </source>
</evidence>
<sequence length="220" mass="22901">MAQTSGGAGLRRVAAGSAYLVVHFPPQAVLERVLTDRLRLGDLPLPTRVAGPSRPAFDITSALPMALTLENLLGWTGFAPRLAPTATVVFVPDAAITGADQLLTRIHDAYDSGDQAEPVAVRTADTGGRRIALARPGSHPAGSTTATVDQVVFNSHVSSGAKSDLPAAGKAPFHPHLERAVPRLPEVAALTGTKNPDDEPKTSRRRAAATARTSTPTSGR</sequence>
<dbReference type="Proteomes" id="UP001595833">
    <property type="component" value="Unassembled WGS sequence"/>
</dbReference>
<keyword evidence="3" id="KW-1185">Reference proteome</keyword>
<evidence type="ECO:0000313" key="3">
    <source>
        <dbReference type="Proteomes" id="UP001595833"/>
    </source>
</evidence>
<dbReference type="RefSeq" id="WP_344037512.1">
    <property type="nucleotide sequence ID" value="NZ_BAAAKE010000007.1"/>
</dbReference>
<comment type="caution">
    <text evidence="2">The sequence shown here is derived from an EMBL/GenBank/DDBJ whole genome shotgun (WGS) entry which is preliminary data.</text>
</comment>
<evidence type="ECO:0000256" key="1">
    <source>
        <dbReference type="SAM" id="MobiDB-lite"/>
    </source>
</evidence>
<organism evidence="2 3">
    <name type="scientific">Saccharothrix xinjiangensis</name>
    <dbReference type="NCBI Taxonomy" id="204798"/>
    <lineage>
        <taxon>Bacteria</taxon>
        <taxon>Bacillati</taxon>
        <taxon>Actinomycetota</taxon>
        <taxon>Actinomycetes</taxon>
        <taxon>Pseudonocardiales</taxon>
        <taxon>Pseudonocardiaceae</taxon>
        <taxon>Saccharothrix</taxon>
    </lineage>
</organism>
<feature type="compositionally biased region" description="Low complexity" evidence="1">
    <location>
        <begin position="208"/>
        <end position="220"/>
    </location>
</feature>
<dbReference type="EMBL" id="JBHSJB010000053">
    <property type="protein sequence ID" value="MFC5060541.1"/>
    <property type="molecule type" value="Genomic_DNA"/>
</dbReference>
<gene>
    <name evidence="2" type="ORF">ACFPFM_43115</name>
</gene>
<proteinExistence type="predicted"/>
<feature type="region of interest" description="Disordered" evidence="1">
    <location>
        <begin position="178"/>
        <end position="220"/>
    </location>
</feature>
<reference evidence="3" key="1">
    <citation type="journal article" date="2019" name="Int. J. Syst. Evol. Microbiol.">
        <title>The Global Catalogue of Microorganisms (GCM) 10K type strain sequencing project: providing services to taxonomists for standard genome sequencing and annotation.</title>
        <authorList>
            <consortium name="The Broad Institute Genomics Platform"/>
            <consortium name="The Broad Institute Genome Sequencing Center for Infectious Disease"/>
            <person name="Wu L."/>
            <person name="Ma J."/>
        </authorList>
    </citation>
    <scope>NUCLEOTIDE SEQUENCE [LARGE SCALE GENOMIC DNA]</scope>
    <source>
        <strain evidence="3">KCTC 12848</strain>
    </source>
</reference>
<accession>A0ABV9YD60</accession>
<protein>
    <submittedName>
        <fullName evidence="2">Uncharacterized protein</fullName>
    </submittedName>
</protein>
<name>A0ABV9YD60_9PSEU</name>